<dbReference type="PANTHER" id="PTHR42879">
    <property type="entry name" value="3-OXOACYL-(ACYL-CARRIER-PROTEIN) REDUCTASE"/>
    <property type="match status" value="1"/>
</dbReference>
<evidence type="ECO:0000256" key="1">
    <source>
        <dbReference type="ARBA" id="ARBA00006484"/>
    </source>
</evidence>
<dbReference type="InterPro" id="IPR002347">
    <property type="entry name" value="SDR_fam"/>
</dbReference>
<dbReference type="SUPFAM" id="SSF51735">
    <property type="entry name" value="NAD(P)-binding Rossmann-fold domains"/>
    <property type="match status" value="1"/>
</dbReference>
<dbReference type="PRINTS" id="PR00081">
    <property type="entry name" value="GDHRDH"/>
</dbReference>
<dbReference type="AlphaFoldDB" id="O59473"/>
<dbReference type="DNASU" id="1442651"/>
<dbReference type="Pfam" id="PF13561">
    <property type="entry name" value="adh_short_C2"/>
    <property type="match status" value="1"/>
</dbReference>
<evidence type="ECO:0000313" key="2">
    <source>
        <dbReference type="EMBL" id="BAA30928.1"/>
    </source>
</evidence>
<dbReference type="NCBIfam" id="NF006213">
    <property type="entry name" value="PRK08340.1"/>
    <property type="match status" value="1"/>
</dbReference>
<dbReference type="CDD" id="cd05344">
    <property type="entry name" value="BKR_like_SDR_like"/>
    <property type="match status" value="1"/>
</dbReference>
<dbReference type="eggNOG" id="arCOG01260">
    <property type="taxonomic scope" value="Archaea"/>
</dbReference>
<name>O59473_PYRHO</name>
<dbReference type="KEGG" id="pho:PH1809"/>
<dbReference type="STRING" id="70601.gene:9378811"/>
<proteinExistence type="inferred from homology"/>
<keyword evidence="3" id="KW-1185">Reference proteome</keyword>
<dbReference type="PANTHER" id="PTHR42879:SF5">
    <property type="entry name" value="SHORT-CHAIN ALCOHOL DEHYDROGENASE"/>
    <property type="match status" value="1"/>
</dbReference>
<dbReference type="InterPro" id="IPR036291">
    <property type="entry name" value="NAD(P)-bd_dom_sf"/>
</dbReference>
<organism evidence="2 3">
    <name type="scientific">Pyrococcus horikoshii (strain ATCC 700860 / DSM 12428 / JCM 9974 / NBRC 100139 / OT-3)</name>
    <dbReference type="NCBI Taxonomy" id="70601"/>
    <lineage>
        <taxon>Archaea</taxon>
        <taxon>Methanobacteriati</taxon>
        <taxon>Methanobacteriota</taxon>
        <taxon>Thermococci</taxon>
        <taxon>Thermococcales</taxon>
        <taxon>Thermococcaceae</taxon>
        <taxon>Pyrococcus</taxon>
    </lineage>
</organism>
<dbReference type="InterPro" id="IPR050259">
    <property type="entry name" value="SDR"/>
</dbReference>
<dbReference type="Gene3D" id="3.40.50.720">
    <property type="entry name" value="NAD(P)-binding Rossmann-like Domain"/>
    <property type="match status" value="1"/>
</dbReference>
<dbReference type="PIR" id="A71192">
    <property type="entry name" value="A71192"/>
</dbReference>
<dbReference type="Proteomes" id="UP000000752">
    <property type="component" value="Chromosome"/>
</dbReference>
<sequence>MNMKVLITASSRGIGFNLAKELLNKGHEVTITSSNIRNIENAYKELRELGTVHYFQADLSSKEDIKRMVKDAWDAMGRIEALIWNAPNVKCEPCMVHEARYRDWLEAALLHLVSPGYITTLLIQAWLEKKIKGVLIYLSSASVLEPMPPLLLADTARAGLVQLTKGITRAYGGKGIRAYVVLLGSFDTPGARENLAKIAEERGMSLEEIWRKEVIERTPLKRTGKWSELGALIDFLLSENAEYMMGSTILFDGAMTRGVNL</sequence>
<protein>
    <submittedName>
        <fullName evidence="2">261aa long hypothetical glucose 1-dehydrogenase</fullName>
    </submittedName>
</protein>
<comment type="similarity">
    <text evidence="1">Belongs to the short-chain dehydrogenases/reductases (SDR) family.</text>
</comment>
<dbReference type="EMBL" id="BA000001">
    <property type="protein sequence ID" value="BAA30928.1"/>
    <property type="molecule type" value="Genomic_DNA"/>
</dbReference>
<reference evidence="2 3" key="1">
    <citation type="journal article" date="1998" name="DNA Res.">
        <title>Complete sequence and gene organization of the genome of a hyper-thermophilic archaebacterium, Pyrococcus horikoshii OT3.</title>
        <authorList>
            <person name="Kawarabayasi Y."/>
            <person name="Sawada M."/>
            <person name="Horikawa H."/>
            <person name="Haikawa Y."/>
            <person name="Hino Y."/>
            <person name="Yamamoto S."/>
            <person name="Sekine M."/>
            <person name="Baba S."/>
            <person name="Kosugi H."/>
            <person name="Hosoyama A."/>
            <person name="Nagai Y."/>
            <person name="Sakai M."/>
            <person name="Ogura K."/>
            <person name="Otuka R."/>
            <person name="Nakazawa H."/>
            <person name="Takamiya M."/>
            <person name="Ohfuku Y."/>
            <person name="Funahashi T."/>
            <person name="Tanaka T."/>
            <person name="Kudoh Y."/>
            <person name="Yamazaki J."/>
            <person name="Kushida N."/>
            <person name="Oguchi A."/>
            <person name="Aoki K."/>
            <person name="Nakamura Y."/>
            <person name="Robb T.F."/>
            <person name="Horikoshi K."/>
            <person name="Masuchi Y."/>
            <person name="Shizuya H."/>
            <person name="Kikuchi H."/>
        </authorList>
    </citation>
    <scope>NUCLEOTIDE SEQUENCE [LARGE SCALE GENOMIC DNA]</scope>
    <source>
        <strain evidence="3">ATCC 700860 / DSM 12428 / JCM 9974 / NBRC 100139 / OT-3</strain>
    </source>
</reference>
<accession>O59473</accession>
<evidence type="ECO:0000313" key="3">
    <source>
        <dbReference type="Proteomes" id="UP000000752"/>
    </source>
</evidence>
<gene>
    <name evidence="2" type="ordered locus">PH1809</name>
</gene>
<dbReference type="EnsemblBacteria" id="BAA30928">
    <property type="protein sequence ID" value="BAA30928"/>
    <property type="gene ID" value="BAA30928"/>
</dbReference>